<organism evidence="1 2">
    <name type="scientific">Trichinella nelsoni</name>
    <dbReference type="NCBI Taxonomy" id="6336"/>
    <lineage>
        <taxon>Eukaryota</taxon>
        <taxon>Metazoa</taxon>
        <taxon>Ecdysozoa</taxon>
        <taxon>Nematoda</taxon>
        <taxon>Enoplea</taxon>
        <taxon>Dorylaimia</taxon>
        <taxon>Trichinellida</taxon>
        <taxon>Trichinellidae</taxon>
        <taxon>Trichinella</taxon>
    </lineage>
</organism>
<keyword evidence="2" id="KW-1185">Reference proteome</keyword>
<evidence type="ECO:0000313" key="2">
    <source>
        <dbReference type="Proteomes" id="UP000054630"/>
    </source>
</evidence>
<reference evidence="1 2" key="1">
    <citation type="submission" date="2015-01" db="EMBL/GenBank/DDBJ databases">
        <title>Evolution of Trichinella species and genotypes.</title>
        <authorList>
            <person name="Korhonen P.K."/>
            <person name="Edoardo P."/>
            <person name="Giuseppe L.R."/>
            <person name="Gasser R.B."/>
        </authorList>
    </citation>
    <scope>NUCLEOTIDE SEQUENCE [LARGE SCALE GENOMIC DNA]</scope>
    <source>
        <strain evidence="1">ISS37</strain>
    </source>
</reference>
<dbReference type="EMBL" id="JYDL01000064">
    <property type="protein sequence ID" value="KRX19074.1"/>
    <property type="molecule type" value="Genomic_DNA"/>
</dbReference>
<comment type="caution">
    <text evidence="1">The sequence shown here is derived from an EMBL/GenBank/DDBJ whole genome shotgun (WGS) entry which is preliminary data.</text>
</comment>
<name>A0A0V0RX93_9BILA</name>
<proteinExistence type="predicted"/>
<accession>A0A0V0RX93</accession>
<gene>
    <name evidence="1" type="ORF">T07_4661</name>
</gene>
<dbReference type="AlphaFoldDB" id="A0A0V0RX93"/>
<dbReference type="Proteomes" id="UP000054630">
    <property type="component" value="Unassembled WGS sequence"/>
</dbReference>
<protein>
    <submittedName>
        <fullName evidence="1">Uncharacterized protein</fullName>
    </submittedName>
</protein>
<sequence length="62" mass="7122">MHYSNQWSTTTTTTTTTTAPTTTLLFYQIQSYRRLCLKSSVNVTHLIPIIFITILDIDNIID</sequence>
<evidence type="ECO:0000313" key="1">
    <source>
        <dbReference type="EMBL" id="KRX19074.1"/>
    </source>
</evidence>